<dbReference type="RefSeq" id="WP_020510541.1">
    <property type="nucleotide sequence ID" value="NZ_JBIAZU010000002.1"/>
</dbReference>
<accession>A0ABW6WAW9</accession>
<keyword evidence="7" id="KW-1185">Reference proteome</keyword>
<keyword evidence="1" id="KW-0805">Transcription regulation</keyword>
<feature type="DNA-binding region" description="H-T-H motif" evidence="4">
    <location>
        <begin position="36"/>
        <end position="55"/>
    </location>
</feature>
<dbReference type="InterPro" id="IPR001647">
    <property type="entry name" value="HTH_TetR"/>
</dbReference>
<sequence>MAETRRKPGPRRALTEREIVDAALALLDAGGAEAASIRRIAAAVGVAPNAVYTYFPDKAAVERALVERILEDVQAPAEGDWRPAVEALAIGLRSRLVAHPGAVPLMLGGPMDGPHALRLGELLLDLLAASGLDAASAARASYTLMVYVLGAAALEVADGPPGPLPPEAERIAARHAALGEVPAQAFPRTAAATGVMATWVGTEQFLWGLRRVLDGLEAAAK</sequence>
<evidence type="ECO:0000256" key="4">
    <source>
        <dbReference type="PROSITE-ProRule" id="PRU00335"/>
    </source>
</evidence>
<name>A0ABW6WAW9_9ACTN</name>
<evidence type="ECO:0000256" key="1">
    <source>
        <dbReference type="ARBA" id="ARBA00023015"/>
    </source>
</evidence>
<dbReference type="InterPro" id="IPR004111">
    <property type="entry name" value="Repressor_TetR_C"/>
</dbReference>
<gene>
    <name evidence="6" type="ORF">ACFY35_13570</name>
</gene>
<dbReference type="InterPro" id="IPR036271">
    <property type="entry name" value="Tet_transcr_reg_TetR-rel_C_sf"/>
</dbReference>
<proteinExistence type="predicted"/>
<dbReference type="Gene3D" id="1.10.10.60">
    <property type="entry name" value="Homeodomain-like"/>
    <property type="match status" value="1"/>
</dbReference>
<dbReference type="SUPFAM" id="SSF48498">
    <property type="entry name" value="Tetracyclin repressor-like, C-terminal domain"/>
    <property type="match status" value="1"/>
</dbReference>
<dbReference type="InterPro" id="IPR050109">
    <property type="entry name" value="HTH-type_TetR-like_transc_reg"/>
</dbReference>
<dbReference type="PANTHER" id="PTHR30055:SF151">
    <property type="entry name" value="TRANSCRIPTIONAL REGULATORY PROTEIN"/>
    <property type="match status" value="1"/>
</dbReference>
<dbReference type="Pfam" id="PF00440">
    <property type="entry name" value="TetR_N"/>
    <property type="match status" value="1"/>
</dbReference>
<feature type="domain" description="HTH tetR-type" evidence="5">
    <location>
        <begin position="13"/>
        <end position="73"/>
    </location>
</feature>
<evidence type="ECO:0000256" key="3">
    <source>
        <dbReference type="ARBA" id="ARBA00023163"/>
    </source>
</evidence>
<protein>
    <submittedName>
        <fullName evidence="6">TetR/AcrR family transcriptional regulator C-terminal domain-containing protein</fullName>
    </submittedName>
</protein>
<dbReference type="InterPro" id="IPR009057">
    <property type="entry name" value="Homeodomain-like_sf"/>
</dbReference>
<dbReference type="EMBL" id="JBIAZU010000002">
    <property type="protein sequence ID" value="MFF5290467.1"/>
    <property type="molecule type" value="Genomic_DNA"/>
</dbReference>
<organism evidence="6 7">
    <name type="scientific">Paractinoplanes globisporus</name>
    <dbReference type="NCBI Taxonomy" id="113565"/>
    <lineage>
        <taxon>Bacteria</taxon>
        <taxon>Bacillati</taxon>
        <taxon>Actinomycetota</taxon>
        <taxon>Actinomycetes</taxon>
        <taxon>Micromonosporales</taxon>
        <taxon>Micromonosporaceae</taxon>
        <taxon>Paractinoplanes</taxon>
    </lineage>
</organism>
<dbReference type="Pfam" id="PF02909">
    <property type="entry name" value="TetR_C_1"/>
    <property type="match status" value="1"/>
</dbReference>
<dbReference type="PANTHER" id="PTHR30055">
    <property type="entry name" value="HTH-TYPE TRANSCRIPTIONAL REGULATOR RUTR"/>
    <property type="match status" value="1"/>
</dbReference>
<dbReference type="SUPFAM" id="SSF46689">
    <property type="entry name" value="Homeodomain-like"/>
    <property type="match status" value="1"/>
</dbReference>
<keyword evidence="2 4" id="KW-0238">DNA-binding</keyword>
<reference evidence="6 7" key="1">
    <citation type="submission" date="2024-10" db="EMBL/GenBank/DDBJ databases">
        <title>The Natural Products Discovery Center: Release of the First 8490 Sequenced Strains for Exploring Actinobacteria Biosynthetic Diversity.</title>
        <authorList>
            <person name="Kalkreuter E."/>
            <person name="Kautsar S.A."/>
            <person name="Yang D."/>
            <person name="Bader C.D."/>
            <person name="Teijaro C.N."/>
            <person name="Fluegel L."/>
            <person name="Davis C.M."/>
            <person name="Simpson J.R."/>
            <person name="Lauterbach L."/>
            <person name="Steele A.D."/>
            <person name="Gui C."/>
            <person name="Meng S."/>
            <person name="Li G."/>
            <person name="Viehrig K."/>
            <person name="Ye F."/>
            <person name="Su P."/>
            <person name="Kiefer A.F."/>
            <person name="Nichols A."/>
            <person name="Cepeda A.J."/>
            <person name="Yan W."/>
            <person name="Fan B."/>
            <person name="Jiang Y."/>
            <person name="Adhikari A."/>
            <person name="Zheng C.-J."/>
            <person name="Schuster L."/>
            <person name="Cowan T.M."/>
            <person name="Smanski M.J."/>
            <person name="Chevrette M.G."/>
            <person name="De Carvalho L.P.S."/>
            <person name="Shen B."/>
        </authorList>
    </citation>
    <scope>NUCLEOTIDE SEQUENCE [LARGE SCALE GENOMIC DNA]</scope>
    <source>
        <strain evidence="6 7">NPDC000087</strain>
    </source>
</reference>
<evidence type="ECO:0000313" key="6">
    <source>
        <dbReference type="EMBL" id="MFF5290467.1"/>
    </source>
</evidence>
<comment type="caution">
    <text evidence="6">The sequence shown here is derived from an EMBL/GenBank/DDBJ whole genome shotgun (WGS) entry which is preliminary data.</text>
</comment>
<evidence type="ECO:0000259" key="5">
    <source>
        <dbReference type="PROSITE" id="PS50977"/>
    </source>
</evidence>
<keyword evidence="3" id="KW-0804">Transcription</keyword>
<evidence type="ECO:0000256" key="2">
    <source>
        <dbReference type="ARBA" id="ARBA00023125"/>
    </source>
</evidence>
<dbReference type="PROSITE" id="PS50977">
    <property type="entry name" value="HTH_TETR_2"/>
    <property type="match status" value="1"/>
</dbReference>
<evidence type="ECO:0000313" key="7">
    <source>
        <dbReference type="Proteomes" id="UP001602245"/>
    </source>
</evidence>
<dbReference type="PRINTS" id="PR00455">
    <property type="entry name" value="HTHTETR"/>
</dbReference>
<dbReference type="Gene3D" id="1.10.357.10">
    <property type="entry name" value="Tetracycline Repressor, domain 2"/>
    <property type="match status" value="1"/>
</dbReference>
<dbReference type="Proteomes" id="UP001602245">
    <property type="component" value="Unassembled WGS sequence"/>
</dbReference>